<evidence type="ECO:0000313" key="2">
    <source>
        <dbReference type="EMBL" id="MBB3048890.1"/>
    </source>
</evidence>
<dbReference type="InterPro" id="IPR008523">
    <property type="entry name" value="DUF805"/>
</dbReference>
<organism evidence="2 3">
    <name type="scientific">Litorivivens lipolytica</name>
    <dbReference type="NCBI Taxonomy" id="1524264"/>
    <lineage>
        <taxon>Bacteria</taxon>
        <taxon>Pseudomonadati</taxon>
        <taxon>Pseudomonadota</taxon>
        <taxon>Gammaproteobacteria</taxon>
        <taxon>Litorivivens</taxon>
    </lineage>
</organism>
<dbReference type="Proteomes" id="UP000537130">
    <property type="component" value="Unassembled WGS sequence"/>
</dbReference>
<dbReference type="AlphaFoldDB" id="A0A7W4Z8D0"/>
<dbReference type="PANTHER" id="PTHR34980">
    <property type="entry name" value="INNER MEMBRANE PROTEIN-RELATED-RELATED"/>
    <property type="match status" value="1"/>
</dbReference>
<evidence type="ECO:0000256" key="1">
    <source>
        <dbReference type="SAM" id="Phobius"/>
    </source>
</evidence>
<dbReference type="EMBL" id="JACHWY010000004">
    <property type="protein sequence ID" value="MBB3048890.1"/>
    <property type="molecule type" value="Genomic_DNA"/>
</dbReference>
<accession>A0A7W4Z8D0</accession>
<gene>
    <name evidence="2" type="ORF">FHR99_003164</name>
</gene>
<dbReference type="GO" id="GO:0005886">
    <property type="term" value="C:plasma membrane"/>
    <property type="evidence" value="ECO:0007669"/>
    <property type="project" value="TreeGrafter"/>
</dbReference>
<name>A0A7W4Z8D0_9GAMM</name>
<feature type="transmembrane region" description="Helical" evidence="1">
    <location>
        <begin position="83"/>
        <end position="103"/>
    </location>
</feature>
<keyword evidence="1" id="KW-0812">Transmembrane</keyword>
<feature type="transmembrane region" description="Helical" evidence="1">
    <location>
        <begin position="52"/>
        <end position="71"/>
    </location>
</feature>
<keyword evidence="1" id="KW-0472">Membrane</keyword>
<feature type="transmembrane region" description="Helical" evidence="1">
    <location>
        <begin position="23"/>
        <end position="46"/>
    </location>
</feature>
<dbReference type="PANTHER" id="PTHR34980:SF2">
    <property type="entry name" value="INNER MEMBRANE PROTEIN YHAH-RELATED"/>
    <property type="match status" value="1"/>
</dbReference>
<dbReference type="Pfam" id="PF05656">
    <property type="entry name" value="DUF805"/>
    <property type="match status" value="1"/>
</dbReference>
<keyword evidence="1" id="KW-1133">Transmembrane helix</keyword>
<proteinExistence type="predicted"/>
<protein>
    <submittedName>
        <fullName evidence="2">Uncharacterized membrane protein YhaH (DUF805 family)</fullName>
    </submittedName>
</protein>
<reference evidence="2 3" key="1">
    <citation type="submission" date="2020-08" db="EMBL/GenBank/DDBJ databases">
        <title>Genomic Encyclopedia of Type Strains, Phase III (KMG-III): the genomes of soil and plant-associated and newly described type strains.</title>
        <authorList>
            <person name="Whitman W."/>
        </authorList>
    </citation>
    <scope>NUCLEOTIDE SEQUENCE [LARGE SCALE GENOMIC DNA]</scope>
    <source>
        <strain evidence="2 3">CECT 8654</strain>
    </source>
</reference>
<evidence type="ECO:0000313" key="3">
    <source>
        <dbReference type="Proteomes" id="UP000537130"/>
    </source>
</evidence>
<comment type="caution">
    <text evidence="2">The sequence shown here is derived from an EMBL/GenBank/DDBJ whole genome shotgun (WGS) entry which is preliminary data.</text>
</comment>
<keyword evidence="3" id="KW-1185">Reference proteome</keyword>
<dbReference type="RefSeq" id="WP_183411680.1">
    <property type="nucleotide sequence ID" value="NZ_JACHWY010000004.1"/>
</dbReference>
<sequence length="130" mass="14600">MNYMFEPLKKYATFEGRARRKEYWLFTLFVLIGQFVANIIDGLLVILSEGAVVPFVSLLFLLVILLPWFAVSVRRLHDVDRTGWWVVIGLIPLIGSLVLLVFACLDSQQGSNRFGANPKEFADQPAVAAA</sequence>